<protein>
    <submittedName>
        <fullName evidence="1">Uncharacterized protein</fullName>
    </submittedName>
</protein>
<organism evidence="1 2">
    <name type="scientific">Pristionchus mayeri</name>
    <dbReference type="NCBI Taxonomy" id="1317129"/>
    <lineage>
        <taxon>Eukaryota</taxon>
        <taxon>Metazoa</taxon>
        <taxon>Ecdysozoa</taxon>
        <taxon>Nematoda</taxon>
        <taxon>Chromadorea</taxon>
        <taxon>Rhabditida</taxon>
        <taxon>Rhabditina</taxon>
        <taxon>Diplogasteromorpha</taxon>
        <taxon>Diplogasteroidea</taxon>
        <taxon>Neodiplogasteridae</taxon>
        <taxon>Pristionchus</taxon>
    </lineage>
</organism>
<accession>A0AAN4ZI48</accession>
<evidence type="ECO:0000313" key="2">
    <source>
        <dbReference type="Proteomes" id="UP001328107"/>
    </source>
</evidence>
<reference evidence="2" key="1">
    <citation type="submission" date="2022-10" db="EMBL/GenBank/DDBJ databases">
        <title>Genome assembly of Pristionchus species.</title>
        <authorList>
            <person name="Yoshida K."/>
            <person name="Sommer R.J."/>
        </authorList>
    </citation>
    <scope>NUCLEOTIDE SEQUENCE [LARGE SCALE GENOMIC DNA]</scope>
    <source>
        <strain evidence="2">RS5460</strain>
    </source>
</reference>
<evidence type="ECO:0000313" key="1">
    <source>
        <dbReference type="EMBL" id="GMR38818.1"/>
    </source>
</evidence>
<feature type="non-terminal residue" evidence="1">
    <location>
        <position position="1"/>
    </location>
</feature>
<keyword evidence="2" id="KW-1185">Reference proteome</keyword>
<feature type="non-terminal residue" evidence="1">
    <location>
        <position position="100"/>
    </location>
</feature>
<dbReference type="Proteomes" id="UP001328107">
    <property type="component" value="Unassembled WGS sequence"/>
</dbReference>
<comment type="caution">
    <text evidence="1">The sequence shown here is derived from an EMBL/GenBank/DDBJ whole genome shotgun (WGS) entry which is preliminary data.</text>
</comment>
<sequence length="100" mass="11395">LFALAHLSVSAAVECYVGEYNIHPYISKVAHNCTGAKISDELCVKYVRRDGSKRLSCAPMKDCNIRYTNLSSQINKMWAHVFGYQRDWNWITTPMSTTFA</sequence>
<name>A0AAN4ZI48_9BILA</name>
<gene>
    <name evidence="1" type="ORF">PMAYCL1PPCAC_09013</name>
</gene>
<dbReference type="EMBL" id="BTRK01000002">
    <property type="protein sequence ID" value="GMR38818.1"/>
    <property type="molecule type" value="Genomic_DNA"/>
</dbReference>
<dbReference type="AlphaFoldDB" id="A0AAN4ZI48"/>
<proteinExistence type="predicted"/>